<proteinExistence type="predicted"/>
<evidence type="ECO:0008006" key="4">
    <source>
        <dbReference type="Google" id="ProtNLM"/>
    </source>
</evidence>
<evidence type="ECO:0000256" key="1">
    <source>
        <dbReference type="SAM" id="Phobius"/>
    </source>
</evidence>
<name>A0ABV9LZV3_9ALTE</name>
<keyword evidence="3" id="KW-1185">Reference proteome</keyword>
<keyword evidence="1" id="KW-0812">Transmembrane</keyword>
<comment type="caution">
    <text evidence="2">The sequence shown here is derived from an EMBL/GenBank/DDBJ whole genome shotgun (WGS) entry which is preliminary data.</text>
</comment>
<organism evidence="2 3">
    <name type="scientific">Glaciecola siphonariae</name>
    <dbReference type="NCBI Taxonomy" id="521012"/>
    <lineage>
        <taxon>Bacteria</taxon>
        <taxon>Pseudomonadati</taxon>
        <taxon>Pseudomonadota</taxon>
        <taxon>Gammaproteobacteria</taxon>
        <taxon>Alteromonadales</taxon>
        <taxon>Alteromonadaceae</taxon>
        <taxon>Glaciecola</taxon>
    </lineage>
</organism>
<keyword evidence="1" id="KW-1133">Transmembrane helix</keyword>
<protein>
    <recommendedName>
        <fullName evidence="4">Integron gene cassette protein</fullName>
    </recommendedName>
</protein>
<keyword evidence="1" id="KW-0472">Membrane</keyword>
<evidence type="ECO:0000313" key="2">
    <source>
        <dbReference type="EMBL" id="MFC4701533.1"/>
    </source>
</evidence>
<gene>
    <name evidence="2" type="ORF">ACFO4O_15335</name>
</gene>
<feature type="transmembrane region" description="Helical" evidence="1">
    <location>
        <begin position="107"/>
        <end position="126"/>
    </location>
</feature>
<reference evidence="3" key="1">
    <citation type="journal article" date="2019" name="Int. J. Syst. Evol. Microbiol.">
        <title>The Global Catalogue of Microorganisms (GCM) 10K type strain sequencing project: providing services to taxonomists for standard genome sequencing and annotation.</title>
        <authorList>
            <consortium name="The Broad Institute Genomics Platform"/>
            <consortium name="The Broad Institute Genome Sequencing Center for Infectious Disease"/>
            <person name="Wu L."/>
            <person name="Ma J."/>
        </authorList>
    </citation>
    <scope>NUCLEOTIDE SEQUENCE [LARGE SCALE GENOMIC DNA]</scope>
    <source>
        <strain evidence="3">KACC 12507</strain>
    </source>
</reference>
<dbReference type="Proteomes" id="UP001595897">
    <property type="component" value="Unassembled WGS sequence"/>
</dbReference>
<feature type="transmembrane region" description="Helical" evidence="1">
    <location>
        <begin position="20"/>
        <end position="40"/>
    </location>
</feature>
<dbReference type="EMBL" id="JBHSGU010000017">
    <property type="protein sequence ID" value="MFC4701533.1"/>
    <property type="molecule type" value="Genomic_DNA"/>
</dbReference>
<sequence>MKSELFDEDSVKKEAKRQNDYLNTFLGILMFTLGFSCLGLEKPWKGSVVCLALLLPLFYKAIQYVPETVLTLRTLSKDHPEDLEIKESLKYLEKKYLGFKSVLTSNLVYLVGVVMFGLVLLSPDFVQWIKSK</sequence>
<dbReference type="RefSeq" id="WP_382410104.1">
    <property type="nucleotide sequence ID" value="NZ_JBHSGU010000017.1"/>
</dbReference>
<evidence type="ECO:0000313" key="3">
    <source>
        <dbReference type="Proteomes" id="UP001595897"/>
    </source>
</evidence>
<accession>A0ABV9LZV3</accession>